<comment type="caution">
    <text evidence="2">The sequence shown here is derived from an EMBL/GenBank/DDBJ whole genome shotgun (WGS) entry which is preliminary data.</text>
</comment>
<organism evidence="2 3">
    <name type="scientific">Cymbomonas tetramitiformis</name>
    <dbReference type="NCBI Taxonomy" id="36881"/>
    <lineage>
        <taxon>Eukaryota</taxon>
        <taxon>Viridiplantae</taxon>
        <taxon>Chlorophyta</taxon>
        <taxon>Pyramimonadophyceae</taxon>
        <taxon>Pyramimonadales</taxon>
        <taxon>Pyramimonadaceae</taxon>
        <taxon>Cymbomonas</taxon>
    </lineage>
</organism>
<dbReference type="EMBL" id="LGRX02014990">
    <property type="protein sequence ID" value="KAK3263859.1"/>
    <property type="molecule type" value="Genomic_DNA"/>
</dbReference>
<dbReference type="AlphaFoldDB" id="A0AAE0GN45"/>
<keyword evidence="3" id="KW-1185">Reference proteome</keyword>
<reference evidence="2" key="2">
    <citation type="submission" date="2023-06" db="EMBL/GenBank/DDBJ databases">
        <title>Long-read-based genome assembly of the green algal bacterivore Cymbomonas tetramitiformis.</title>
        <authorList>
            <person name="Gyaltshen Y."/>
            <person name="Rozenberg A."/>
            <person name="Paasch A."/>
            <person name="Burns J.A."/>
            <person name="Warring S."/>
            <person name="Larson R."/>
            <person name="Maurer-Alcala X."/>
            <person name="Dacks J."/>
            <person name="Kim E."/>
        </authorList>
    </citation>
    <scope>NUCLEOTIDE SEQUENCE</scope>
    <source>
        <strain evidence="2">PLY_AMNH</strain>
    </source>
</reference>
<dbReference type="EMBL" id="LGRX02003995">
    <property type="protein sequence ID" value="KAK3281152.1"/>
    <property type="molecule type" value="Genomic_DNA"/>
</dbReference>
<accession>A0AAE0GN45</accession>
<evidence type="ECO:0000313" key="3">
    <source>
        <dbReference type="Proteomes" id="UP001190700"/>
    </source>
</evidence>
<sequence>MKSQLTEWDNLYDDNSGEGRLRRILGPRGDAIHTQRESFVSKGAVFDLLVEVQSKSMRRIAMALNDHAEQHLQRIKPRVEELQRQEDGLKSKFTNHRIGFDFKDLQQVRLPVNAVVIQSIESEYV</sequence>
<evidence type="ECO:0000313" key="2">
    <source>
        <dbReference type="EMBL" id="KAK3281152.1"/>
    </source>
</evidence>
<protein>
    <submittedName>
        <fullName evidence="2">Uncharacterized protein</fullName>
    </submittedName>
</protein>
<name>A0AAE0GN45_9CHLO</name>
<gene>
    <name evidence="2" type="ORF">CYMTET_11042</name>
    <name evidence="1" type="ORF">CYMTET_27365</name>
</gene>
<proteinExistence type="predicted"/>
<reference evidence="2 3" key="1">
    <citation type="journal article" date="2015" name="Genome Biol. Evol.">
        <title>Comparative Genomics of a Bacterivorous Green Alga Reveals Evolutionary Causalities and Consequences of Phago-Mixotrophic Mode of Nutrition.</title>
        <authorList>
            <person name="Burns J.A."/>
            <person name="Paasch A."/>
            <person name="Narechania A."/>
            <person name="Kim E."/>
        </authorList>
    </citation>
    <scope>NUCLEOTIDE SEQUENCE [LARGE SCALE GENOMIC DNA]</scope>
    <source>
        <strain evidence="2">PLY_AMNH</strain>
    </source>
</reference>
<dbReference type="Proteomes" id="UP001190700">
    <property type="component" value="Unassembled WGS sequence"/>
</dbReference>
<evidence type="ECO:0000313" key="1">
    <source>
        <dbReference type="EMBL" id="KAK3263859.1"/>
    </source>
</evidence>